<sequence>MKGQTFVCPYSFNYFCPTLTFMEKLKQRWGIESNWALTAIFIVFAINGSFAAWVARPVTNLLGLSPETMTPWLYYPLRVLLIFPIYQTTLPLVGWLFGQFKFFWEFEKKFLARLGLGFLFKNSN</sequence>
<keyword evidence="1" id="KW-0812">Transmembrane</keyword>
<feature type="transmembrane region" description="Helical" evidence="1">
    <location>
        <begin position="75"/>
        <end position="98"/>
    </location>
</feature>
<dbReference type="AlphaFoldDB" id="A0A3E0HV94"/>
<keyword evidence="1" id="KW-0472">Membrane</keyword>
<evidence type="ECO:0000256" key="1">
    <source>
        <dbReference type="SAM" id="Phobius"/>
    </source>
</evidence>
<accession>A0A3E0HV94</accession>
<keyword evidence="4" id="KW-1185">Reference proteome</keyword>
<evidence type="ECO:0000313" key="4">
    <source>
        <dbReference type="Proteomes" id="UP000256884"/>
    </source>
</evidence>
<comment type="caution">
    <text evidence="3">The sequence shown here is derived from an EMBL/GenBank/DDBJ whole genome shotgun (WGS) entry which is preliminary data.</text>
</comment>
<keyword evidence="1" id="KW-1133">Transmembrane helix</keyword>
<reference evidence="3 4" key="1">
    <citation type="submission" date="2018-08" db="EMBL/GenBank/DDBJ databases">
        <title>Genomic Encyclopedia of Type Strains, Phase IV (KMG-IV): sequencing the most valuable type-strain genomes for metagenomic binning, comparative biology and taxonomic classification.</title>
        <authorList>
            <person name="Goeker M."/>
        </authorList>
    </citation>
    <scope>NUCLEOTIDE SEQUENCE [LARGE SCALE GENOMIC DNA]</scope>
    <source>
        <strain evidence="3 4">DSM 18841</strain>
    </source>
</reference>
<protein>
    <recommendedName>
        <fullName evidence="2">DUF6787 domain-containing protein</fullName>
    </recommendedName>
</protein>
<dbReference type="EMBL" id="QUNS01000004">
    <property type="protein sequence ID" value="REH50433.1"/>
    <property type="molecule type" value="Genomic_DNA"/>
</dbReference>
<dbReference type="Pfam" id="PF20584">
    <property type="entry name" value="DUF6787"/>
    <property type="match status" value="1"/>
</dbReference>
<feature type="transmembrane region" description="Helical" evidence="1">
    <location>
        <begin position="34"/>
        <end position="55"/>
    </location>
</feature>
<dbReference type="InterPro" id="IPR046714">
    <property type="entry name" value="DUF6787"/>
</dbReference>
<evidence type="ECO:0000313" key="3">
    <source>
        <dbReference type="EMBL" id="REH50433.1"/>
    </source>
</evidence>
<name>A0A3E0HV94_9FLAO</name>
<feature type="domain" description="DUF6787" evidence="2">
    <location>
        <begin position="40"/>
        <end position="118"/>
    </location>
</feature>
<organism evidence="3 4">
    <name type="scientific">Tenacibaculum gallaicum</name>
    <dbReference type="NCBI Taxonomy" id="561505"/>
    <lineage>
        <taxon>Bacteria</taxon>
        <taxon>Pseudomonadati</taxon>
        <taxon>Bacteroidota</taxon>
        <taxon>Flavobacteriia</taxon>
        <taxon>Flavobacteriales</taxon>
        <taxon>Flavobacteriaceae</taxon>
        <taxon>Tenacibaculum</taxon>
    </lineage>
</organism>
<gene>
    <name evidence="3" type="ORF">C7448_10445</name>
</gene>
<dbReference type="Proteomes" id="UP000256884">
    <property type="component" value="Unassembled WGS sequence"/>
</dbReference>
<evidence type="ECO:0000259" key="2">
    <source>
        <dbReference type="Pfam" id="PF20584"/>
    </source>
</evidence>
<proteinExistence type="predicted"/>